<dbReference type="PANTHER" id="PTHR10039">
    <property type="entry name" value="AMELOGENIN"/>
    <property type="match status" value="1"/>
</dbReference>
<feature type="domain" description="Nephrocystin 3-like N-terminal" evidence="4">
    <location>
        <begin position="246"/>
        <end position="414"/>
    </location>
</feature>
<evidence type="ECO:0000256" key="1">
    <source>
        <dbReference type="ARBA" id="ARBA00022737"/>
    </source>
</evidence>
<dbReference type="GeneID" id="28825712"/>
<dbReference type="AlphaFoldDB" id="A0A132BDB9"/>
<name>A0A132BDB9_MOLSC</name>
<accession>A0A132BDB9</accession>
<dbReference type="OrthoDB" id="443402at2759"/>
<feature type="coiled-coil region" evidence="2">
    <location>
        <begin position="193"/>
        <end position="220"/>
    </location>
</feature>
<organism evidence="6 7">
    <name type="scientific">Mollisia scopiformis</name>
    <name type="common">Conifer needle endophyte fungus</name>
    <name type="synonym">Phialocephala scopiformis</name>
    <dbReference type="NCBI Taxonomy" id="149040"/>
    <lineage>
        <taxon>Eukaryota</taxon>
        <taxon>Fungi</taxon>
        <taxon>Dikarya</taxon>
        <taxon>Ascomycota</taxon>
        <taxon>Pezizomycotina</taxon>
        <taxon>Leotiomycetes</taxon>
        <taxon>Helotiales</taxon>
        <taxon>Mollisiaceae</taxon>
        <taxon>Mollisia</taxon>
    </lineage>
</organism>
<dbReference type="RefSeq" id="XP_018064334.1">
    <property type="nucleotide sequence ID" value="XM_018215986.1"/>
</dbReference>
<reference evidence="6 7" key="1">
    <citation type="submission" date="2015-10" db="EMBL/GenBank/DDBJ databases">
        <title>Full genome of DAOMC 229536 Phialocephala scopiformis, a fungal endophyte of spruce producing the potent anti-insectan compound rugulosin.</title>
        <authorList>
            <consortium name="DOE Joint Genome Institute"/>
            <person name="Walker A.K."/>
            <person name="Frasz S.L."/>
            <person name="Seifert K.A."/>
            <person name="Miller J.D."/>
            <person name="Mondo S.J."/>
            <person name="Labutti K."/>
            <person name="Lipzen A."/>
            <person name="Dockter R."/>
            <person name="Kennedy M."/>
            <person name="Grigoriev I.V."/>
            <person name="Spatafora J.W."/>
        </authorList>
    </citation>
    <scope>NUCLEOTIDE SEQUENCE [LARGE SCALE GENOMIC DNA]</scope>
    <source>
        <strain evidence="6 7">CBS 120377</strain>
    </source>
</reference>
<evidence type="ECO:0000256" key="2">
    <source>
        <dbReference type="SAM" id="Coils"/>
    </source>
</evidence>
<evidence type="ECO:0000259" key="4">
    <source>
        <dbReference type="Pfam" id="PF24883"/>
    </source>
</evidence>
<evidence type="ECO:0000313" key="7">
    <source>
        <dbReference type="Proteomes" id="UP000070700"/>
    </source>
</evidence>
<dbReference type="PANTHER" id="PTHR10039:SF5">
    <property type="entry name" value="NACHT DOMAIN-CONTAINING PROTEIN"/>
    <property type="match status" value="1"/>
</dbReference>
<dbReference type="Pfam" id="PF24883">
    <property type="entry name" value="NPHP3_N"/>
    <property type="match status" value="1"/>
</dbReference>
<evidence type="ECO:0000313" key="6">
    <source>
        <dbReference type="EMBL" id="KUJ09979.1"/>
    </source>
</evidence>
<dbReference type="Pfam" id="PF25053">
    <property type="entry name" value="DUF7791"/>
    <property type="match status" value="1"/>
</dbReference>
<dbReference type="EMBL" id="KQ947430">
    <property type="protein sequence ID" value="KUJ09979.1"/>
    <property type="molecule type" value="Genomic_DNA"/>
</dbReference>
<proteinExistence type="predicted"/>
<dbReference type="KEGG" id="psco:LY89DRAFT_689860"/>
<dbReference type="Gene3D" id="3.40.50.300">
    <property type="entry name" value="P-loop containing nucleotide triphosphate hydrolases"/>
    <property type="match status" value="1"/>
</dbReference>
<keyword evidence="1" id="KW-0677">Repeat</keyword>
<feature type="domain" description="DUF7791" evidence="5">
    <location>
        <begin position="523"/>
        <end position="656"/>
    </location>
</feature>
<keyword evidence="7" id="KW-1185">Reference proteome</keyword>
<dbReference type="Proteomes" id="UP000070700">
    <property type="component" value="Unassembled WGS sequence"/>
</dbReference>
<dbReference type="InterPro" id="IPR056693">
    <property type="entry name" value="DUF7791"/>
</dbReference>
<dbReference type="InterPro" id="IPR027417">
    <property type="entry name" value="P-loop_NTPase"/>
</dbReference>
<dbReference type="InParanoid" id="A0A132BDB9"/>
<dbReference type="InterPro" id="IPR031352">
    <property type="entry name" value="SesA"/>
</dbReference>
<dbReference type="SUPFAM" id="SSF52540">
    <property type="entry name" value="P-loop containing nucleoside triphosphate hydrolases"/>
    <property type="match status" value="1"/>
</dbReference>
<dbReference type="InterPro" id="IPR056884">
    <property type="entry name" value="NPHP3-like_N"/>
</dbReference>
<evidence type="ECO:0000259" key="3">
    <source>
        <dbReference type="Pfam" id="PF17107"/>
    </source>
</evidence>
<evidence type="ECO:0000259" key="5">
    <source>
        <dbReference type="Pfam" id="PF25053"/>
    </source>
</evidence>
<feature type="domain" description="NACHT-NTPase and P-loop NTPases N-terminal" evidence="3">
    <location>
        <begin position="12"/>
        <end position="129"/>
    </location>
</feature>
<dbReference type="Pfam" id="PF17107">
    <property type="entry name" value="SesA"/>
    <property type="match status" value="1"/>
</dbReference>
<keyword evidence="2" id="KW-0175">Coiled coil</keyword>
<sequence length="924" mass="106498">MAEAFAALNIAANIAQFVDYAKQLISSSKEIYSSLDGARDEYKALKVIIEDIKTANDELHPRSSPSPSTDEVRFRKLAAECEPLADKLLAILKDLEVASDARFRRLQTMRQTIRGAAKKKDVQDLQRRLVAIDVKLHEAATILLQKKHYNGITSAINTLTQTNERLKMNTNLALEEMRLDLVRTLERQEHRVKKEQQTRIENLFEELRKLANAGQEMTQQQAILRTLLFEEMEQRQETIQDAHKATLDWMFKPDKEKFVEWLEAERGIYWVRGKAGSGKSTLMKYICNHETTLKTLRRWAGTKQLFTASFFFWNSGYPMQKSQIGLLRSLLYQVLRACPALIMEVCPSKLLMEPWKRTELFEVLEKVSKQATLPAKFCFFVDGLDEYEGDDEDIIALLQDLASSPSVKICVSSRPWNAFLDAFDDSGWKLVLEDLTRNDMCEYVQTMLAQNEIYRKMSMEDPRCKTLIPQIAQKAQGVWLWVYLVVRDLLRDLKGGEEFPLLQRRLDSFPNELEKYFENIISRIDKIHREETARIFLVAVTVIQPLPIFYLHCLAAEIIDKDYAIHMDIEQTSAGDVIRTKKKWKKLLNSRCRDLLEADGLCDRDDLPCLDGKVNFLHRTVSDFLRSNYLEELRSRAGEEFDARSSLCKIIIALSKVSADMIGQRNSGNYSENIPAFDLVDEMLLYAKDYERTEALSMTVLLDELDRVNTIRAGGAGNHGHWTNNRKAGIPEYDRCTFLALTVQMGLRRYVREKLESNKMLIAHKRGRPLLDYACRPVMDSRLLSQLGKDNVLDPRMVCLLLEYGSDPNQRVEIYSEGTIWRLFIIGCDAQKRGPVRSSTQIDMWYEIIELMIDHGANPDANVQTVKDHDGYDDQKRVVMMTIQPMLESIFGTDRAARLASRMKEVAQRNRPPPSLLRRLLGWT</sequence>
<protein>
    <submittedName>
        <fullName evidence="6">Uncharacterized protein</fullName>
    </submittedName>
</protein>
<gene>
    <name evidence="6" type="ORF">LY89DRAFT_689860</name>
</gene>